<gene>
    <name evidence="1" type="ORF">L6164_005396</name>
</gene>
<dbReference type="Proteomes" id="UP000828941">
    <property type="component" value="Chromosome 3"/>
</dbReference>
<comment type="caution">
    <text evidence="1">The sequence shown here is derived from an EMBL/GenBank/DDBJ whole genome shotgun (WGS) entry which is preliminary data.</text>
</comment>
<evidence type="ECO:0000313" key="2">
    <source>
        <dbReference type="Proteomes" id="UP000828941"/>
    </source>
</evidence>
<dbReference type="EMBL" id="CM039428">
    <property type="protein sequence ID" value="KAI4351002.1"/>
    <property type="molecule type" value="Genomic_DNA"/>
</dbReference>
<accession>A0ACB9PTB2</accession>
<evidence type="ECO:0000313" key="1">
    <source>
        <dbReference type="EMBL" id="KAI4351002.1"/>
    </source>
</evidence>
<reference evidence="1 2" key="1">
    <citation type="journal article" date="2022" name="DNA Res.">
        <title>Chromosomal-level genome assembly of the orchid tree Bauhinia variegata (Leguminosae; Cercidoideae) supports the allotetraploid origin hypothesis of Bauhinia.</title>
        <authorList>
            <person name="Zhong Y."/>
            <person name="Chen Y."/>
            <person name="Zheng D."/>
            <person name="Pang J."/>
            <person name="Liu Y."/>
            <person name="Luo S."/>
            <person name="Meng S."/>
            <person name="Qian L."/>
            <person name="Wei D."/>
            <person name="Dai S."/>
            <person name="Zhou R."/>
        </authorList>
    </citation>
    <scope>NUCLEOTIDE SEQUENCE [LARGE SCALE GENOMIC DNA]</scope>
    <source>
        <strain evidence="1">BV-YZ2020</strain>
    </source>
</reference>
<keyword evidence="2" id="KW-1185">Reference proteome</keyword>
<name>A0ACB9PTB2_BAUVA</name>
<sequence>MEFNLCTASKVIAAKRSLANSQPILCLKQFSQLAQNEKNRLRMEGQLESLHQSKPAHFSADEESPCVTRPISPGLGHPIRKKGTAGVRAWLVIDTTGNGQIVEAGKHAIMRRTGLPGRDLRILDPILSYPSSVLGRERAIVINLEHIKAIITAREVLLLNSRDPTVAPFVEEFQRRILSHHQASIIGANGDDSNQTKSRADSTENVQTEGKQELQNRYGMKLLSFEFVALEACLESACTCLENEAKTLELEANPALDKLTSNISTLNLERVRQIKSRLVTITSRVQKVRDELEHLLDDDEDMAEMYLTEKLVQVENSSALSTSDNIGEDIDSLLQPDMDDDCSYDGENHGTRVSNAHSSITRHLDVQELEMLLEAYFVQIDGTLNELSSLREYVDDTEDYIKIILDDKQNNLLQMGVMLSAATMILSFGVVISGLFGMNFHDLKLFVEPSGMPEFLWTIGGTVAGMVFMYVSTIAWWKYNGIVE</sequence>
<proteinExistence type="predicted"/>
<organism evidence="1 2">
    <name type="scientific">Bauhinia variegata</name>
    <name type="common">Purple orchid tree</name>
    <name type="synonym">Phanera variegata</name>
    <dbReference type="NCBI Taxonomy" id="167791"/>
    <lineage>
        <taxon>Eukaryota</taxon>
        <taxon>Viridiplantae</taxon>
        <taxon>Streptophyta</taxon>
        <taxon>Embryophyta</taxon>
        <taxon>Tracheophyta</taxon>
        <taxon>Spermatophyta</taxon>
        <taxon>Magnoliopsida</taxon>
        <taxon>eudicotyledons</taxon>
        <taxon>Gunneridae</taxon>
        <taxon>Pentapetalae</taxon>
        <taxon>rosids</taxon>
        <taxon>fabids</taxon>
        <taxon>Fabales</taxon>
        <taxon>Fabaceae</taxon>
        <taxon>Cercidoideae</taxon>
        <taxon>Cercideae</taxon>
        <taxon>Bauhiniinae</taxon>
        <taxon>Bauhinia</taxon>
    </lineage>
</organism>
<protein>
    <submittedName>
        <fullName evidence="1">Uncharacterized protein</fullName>
    </submittedName>
</protein>